<comment type="caution">
    <text evidence="2">The sequence shown here is derived from an EMBL/GenBank/DDBJ whole genome shotgun (WGS) entry which is preliminary data.</text>
</comment>
<protein>
    <submittedName>
        <fullName evidence="2">Uncharacterized protein</fullName>
    </submittedName>
</protein>
<dbReference type="Proteomes" id="UP000279259">
    <property type="component" value="Unassembled WGS sequence"/>
</dbReference>
<evidence type="ECO:0000313" key="2">
    <source>
        <dbReference type="EMBL" id="RSH93559.1"/>
    </source>
</evidence>
<feature type="compositionally biased region" description="Polar residues" evidence="1">
    <location>
        <begin position="38"/>
        <end position="50"/>
    </location>
</feature>
<accession>A0A427YR56</accession>
<reference evidence="2 3" key="1">
    <citation type="submission" date="2018-11" db="EMBL/GenBank/DDBJ databases">
        <title>Genome sequence of Saitozyma podzolica DSM 27192.</title>
        <authorList>
            <person name="Aliyu H."/>
            <person name="Gorte O."/>
            <person name="Ochsenreither K."/>
        </authorList>
    </citation>
    <scope>NUCLEOTIDE SEQUENCE [LARGE SCALE GENOMIC DNA]</scope>
    <source>
        <strain evidence="2 3">DSM 27192</strain>
    </source>
</reference>
<proteinExistence type="predicted"/>
<dbReference type="EMBL" id="RSCD01000004">
    <property type="protein sequence ID" value="RSH93559.1"/>
    <property type="molecule type" value="Genomic_DNA"/>
</dbReference>
<dbReference type="OrthoDB" id="10453934at2759"/>
<feature type="compositionally biased region" description="Basic and acidic residues" evidence="1">
    <location>
        <begin position="1"/>
        <end position="10"/>
    </location>
</feature>
<gene>
    <name evidence="2" type="ORF">EHS25_007917</name>
</gene>
<feature type="region of interest" description="Disordered" evidence="1">
    <location>
        <begin position="1"/>
        <end position="51"/>
    </location>
</feature>
<evidence type="ECO:0000256" key="1">
    <source>
        <dbReference type="SAM" id="MobiDB-lite"/>
    </source>
</evidence>
<sequence>MSDSEGRQSDQRSAGSAGSTGSTGSTPSNRINHLPGSNWDTQSPSLSRVTTRIVKPRATASDSSPISPGTQAETVLDSLEWTDAYVVSYLYNVKDVAGTFDITLATLALPAINWAHCQHEVADLLQSIENARDKIRLILGSDNPESIHHCQSL</sequence>
<evidence type="ECO:0000313" key="3">
    <source>
        <dbReference type="Proteomes" id="UP000279259"/>
    </source>
</evidence>
<feature type="compositionally biased region" description="Low complexity" evidence="1">
    <location>
        <begin position="13"/>
        <end position="26"/>
    </location>
</feature>
<keyword evidence="3" id="KW-1185">Reference proteome</keyword>
<organism evidence="2 3">
    <name type="scientific">Saitozyma podzolica</name>
    <dbReference type="NCBI Taxonomy" id="1890683"/>
    <lineage>
        <taxon>Eukaryota</taxon>
        <taxon>Fungi</taxon>
        <taxon>Dikarya</taxon>
        <taxon>Basidiomycota</taxon>
        <taxon>Agaricomycotina</taxon>
        <taxon>Tremellomycetes</taxon>
        <taxon>Tremellales</taxon>
        <taxon>Trimorphomycetaceae</taxon>
        <taxon>Saitozyma</taxon>
    </lineage>
</organism>
<dbReference type="AlphaFoldDB" id="A0A427YR56"/>
<name>A0A427YR56_9TREE</name>